<dbReference type="InterPro" id="IPR036413">
    <property type="entry name" value="YaeB-like_sf"/>
</dbReference>
<dbReference type="PROSITE" id="PS51668">
    <property type="entry name" value="TSAA_2"/>
    <property type="match status" value="1"/>
</dbReference>
<dbReference type="PANTHER" id="PTHR12818">
    <property type="entry name" value="TRNA (ADENINE(37)-N6)-METHYLTRANSFERASE"/>
    <property type="match status" value="1"/>
</dbReference>
<dbReference type="RefSeq" id="WP_230742274.1">
    <property type="nucleotide sequence ID" value="NZ_PGCK01000008.1"/>
</dbReference>
<dbReference type="EMBL" id="PGCK01000008">
    <property type="protein sequence ID" value="MCD1295421.1"/>
    <property type="molecule type" value="Genomic_DNA"/>
</dbReference>
<feature type="domain" description="TsaA-like" evidence="3">
    <location>
        <begin position="20"/>
        <end position="171"/>
    </location>
</feature>
<name>A0AAP2W7U5_9EURY</name>
<protein>
    <submittedName>
        <fullName evidence="4">tRNA (N6-threonylcarbamoyladenosine(37)-N6)-methyltransferase TrmO</fullName>
    </submittedName>
</protein>
<evidence type="ECO:0000313" key="4">
    <source>
        <dbReference type="EMBL" id="MCD1295421.1"/>
    </source>
</evidence>
<dbReference type="CDD" id="cd09281">
    <property type="entry name" value="UPF0066"/>
    <property type="match status" value="1"/>
</dbReference>
<dbReference type="SUPFAM" id="SSF118196">
    <property type="entry name" value="YaeB-like"/>
    <property type="match status" value="1"/>
</dbReference>
<dbReference type="InterPro" id="IPR036414">
    <property type="entry name" value="YaeB_N_sf"/>
</dbReference>
<dbReference type="NCBIfam" id="TIGR00104">
    <property type="entry name" value="tRNA_TsaA"/>
    <property type="match status" value="1"/>
</dbReference>
<evidence type="ECO:0000259" key="3">
    <source>
        <dbReference type="PROSITE" id="PS51668"/>
    </source>
</evidence>
<proteinExistence type="inferred from homology"/>
<evidence type="ECO:0000256" key="2">
    <source>
        <dbReference type="ARBA" id="ARBA00033753"/>
    </source>
</evidence>
<gene>
    <name evidence="4" type="primary">tsaA</name>
    <name evidence="4" type="ORF">CUJ83_10465</name>
</gene>
<comment type="similarity">
    <text evidence="2">Belongs to the tRNA methyltransferase O family.</text>
</comment>
<accession>A0AAP2W7U5</accession>
<comment type="caution">
    <text evidence="4">The sequence shown here is derived from an EMBL/GenBank/DDBJ whole genome shotgun (WGS) entry which is preliminary data.</text>
</comment>
<dbReference type="Proteomes" id="UP001320159">
    <property type="component" value="Unassembled WGS sequence"/>
</dbReference>
<dbReference type="Gene3D" id="2.40.30.70">
    <property type="entry name" value="YaeB-like"/>
    <property type="match status" value="1"/>
</dbReference>
<dbReference type="AlphaFoldDB" id="A0AAP2W7U5"/>
<dbReference type="InterPro" id="IPR023370">
    <property type="entry name" value="TrmO-like_N"/>
</dbReference>
<keyword evidence="1" id="KW-0949">S-adenosyl-L-methionine</keyword>
<keyword evidence="5" id="KW-1185">Reference proteome</keyword>
<sequence>METWKQSPDSSNKPPFNIVLRPVGFVKNSVKEPILVADDDGISMQGQTDTSQENIRKTHENISEIIINEDLADILYGIEKYSHLVVLYWAHKVPEKSRSLTRVHPMGRKEFPLTGIFSTCSPARPNPVLMTVVRLLSRKGNVLEVAGLDAVDGSPVIDIKPYVKESYPLEDVLTPDWMQRIQKEVRERKK</sequence>
<dbReference type="PANTHER" id="PTHR12818:SF0">
    <property type="entry name" value="TRNA (ADENINE(37)-N6)-METHYLTRANSFERASE"/>
    <property type="match status" value="1"/>
</dbReference>
<organism evidence="4 5">
    <name type="scientific">Methanooceanicella nereidis</name>
    <dbReference type="NCBI Taxonomy" id="2052831"/>
    <lineage>
        <taxon>Archaea</taxon>
        <taxon>Methanobacteriati</taxon>
        <taxon>Methanobacteriota</taxon>
        <taxon>Stenosarchaea group</taxon>
        <taxon>Methanomicrobia</taxon>
        <taxon>Methanocellales</taxon>
        <taxon>Methanocellaceae</taxon>
        <taxon>Methanooceanicella</taxon>
    </lineage>
</organism>
<dbReference type="InterPro" id="IPR040372">
    <property type="entry name" value="YaeB-like"/>
</dbReference>
<reference evidence="4 5" key="1">
    <citation type="submission" date="2017-11" db="EMBL/GenBank/DDBJ databases">
        <title>Isolation and Characterization of Family Methanocellaceae Species from Potential Methane Hydrate Area Offshore Southwestern Taiwan.</title>
        <authorList>
            <person name="Zhang W.-L."/>
            <person name="Chen W.-C."/>
            <person name="Lai M.-C."/>
            <person name="Chen S.-C."/>
        </authorList>
    </citation>
    <scope>NUCLEOTIDE SEQUENCE [LARGE SCALE GENOMIC DNA]</scope>
    <source>
        <strain evidence="4 5">CWC-04</strain>
    </source>
</reference>
<evidence type="ECO:0000313" key="5">
    <source>
        <dbReference type="Proteomes" id="UP001320159"/>
    </source>
</evidence>
<evidence type="ECO:0000256" key="1">
    <source>
        <dbReference type="ARBA" id="ARBA00022691"/>
    </source>
</evidence>
<dbReference type="Pfam" id="PF01980">
    <property type="entry name" value="TrmO_N"/>
    <property type="match status" value="1"/>
</dbReference>